<protein>
    <recommendedName>
        <fullName evidence="3">Phenylalanyl-tRNA synthetase subunit alpha</fullName>
    </recommendedName>
</protein>
<reference evidence="2" key="1">
    <citation type="journal article" date="2019" name="Int. J. Syst. Evol. Microbiol.">
        <title>The Global Catalogue of Microorganisms (GCM) 10K type strain sequencing project: providing services to taxonomists for standard genome sequencing and annotation.</title>
        <authorList>
            <consortium name="The Broad Institute Genomics Platform"/>
            <consortium name="The Broad Institute Genome Sequencing Center for Infectious Disease"/>
            <person name="Wu L."/>
            <person name="Ma J."/>
        </authorList>
    </citation>
    <scope>NUCLEOTIDE SEQUENCE [LARGE SCALE GENOMIC DNA]</scope>
    <source>
        <strain evidence="2">KCTC 42255</strain>
    </source>
</reference>
<dbReference type="RefSeq" id="WP_379047431.1">
    <property type="nucleotide sequence ID" value="NZ_JBHULZ010000041.1"/>
</dbReference>
<evidence type="ECO:0000313" key="2">
    <source>
        <dbReference type="Proteomes" id="UP001597357"/>
    </source>
</evidence>
<evidence type="ECO:0000313" key="1">
    <source>
        <dbReference type="EMBL" id="MFD2698221.1"/>
    </source>
</evidence>
<organism evidence="1 2">
    <name type="scientific">Mesonia sediminis</name>
    <dbReference type="NCBI Taxonomy" id="1703946"/>
    <lineage>
        <taxon>Bacteria</taxon>
        <taxon>Pseudomonadati</taxon>
        <taxon>Bacteroidota</taxon>
        <taxon>Flavobacteriia</taxon>
        <taxon>Flavobacteriales</taxon>
        <taxon>Flavobacteriaceae</taxon>
        <taxon>Mesonia</taxon>
    </lineage>
</organism>
<gene>
    <name evidence="1" type="ORF">ACFSQ0_09480</name>
</gene>
<comment type="caution">
    <text evidence="1">The sequence shown here is derived from an EMBL/GenBank/DDBJ whole genome shotgun (WGS) entry which is preliminary data.</text>
</comment>
<keyword evidence="2" id="KW-1185">Reference proteome</keyword>
<sequence>MKKDIKINQVKGVQIAAIYEKHPEYHTDDWNIYLINTLDHAIETILIVSEGKDEKVKTSVFRRSLKVLPAKSYAKIELIQPELLQIDNLFSVSFFDANDFMHKNFILRKNSAQPSKITKLPVINKKGVLAE</sequence>
<proteinExistence type="predicted"/>
<dbReference type="EMBL" id="JBHULZ010000041">
    <property type="protein sequence ID" value="MFD2698221.1"/>
    <property type="molecule type" value="Genomic_DNA"/>
</dbReference>
<evidence type="ECO:0008006" key="3">
    <source>
        <dbReference type="Google" id="ProtNLM"/>
    </source>
</evidence>
<dbReference type="Proteomes" id="UP001597357">
    <property type="component" value="Unassembled WGS sequence"/>
</dbReference>
<name>A0ABW5SES7_9FLAO</name>
<accession>A0ABW5SES7</accession>